<feature type="compositionally biased region" description="Acidic residues" evidence="1">
    <location>
        <begin position="580"/>
        <end position="632"/>
    </location>
</feature>
<feature type="compositionally biased region" description="Polar residues" evidence="1">
    <location>
        <begin position="654"/>
        <end position="664"/>
    </location>
</feature>
<keyword evidence="3" id="KW-1185">Reference proteome</keyword>
<dbReference type="Proteomes" id="UP000775872">
    <property type="component" value="Unassembled WGS sequence"/>
</dbReference>
<feature type="region of interest" description="Disordered" evidence="1">
    <location>
        <begin position="86"/>
        <end position="135"/>
    </location>
</feature>
<dbReference type="EMBL" id="CABFOC020000045">
    <property type="protein sequence ID" value="CAH0053291.1"/>
    <property type="molecule type" value="Genomic_DNA"/>
</dbReference>
<evidence type="ECO:0000256" key="1">
    <source>
        <dbReference type="SAM" id="MobiDB-lite"/>
    </source>
</evidence>
<sequence>MDLASLSYVSGERKRKSESDDELIITNKRLFKKRSKNRLPEVDPSELCNLVGDSSLEMPDFSDFGANGLDPTRFAWAPKADIAAIQTSRREETPRVPRKAAPPSIPDPSDADWNKNDKSFYNSRSRPQKRPPKSSFFVLPGDDDIQLENDNCVTEAFPERIHRVFPIPLEIREMIYRYLVRSNKPIAVFDGWKRVYKHGNTRQTGPAFTDRPSLVINVLILNRWIYPEAARILYSENTFLYRLRDPPTICPPPVNLDALVAFDSSSSVTGSLEGDDPNDGDYQEHNPQNSTRRARSRRKKKELDEPCINVGKFHHLFRHIIIEAEHNRYGDDTLRSMREALEILSNPPPVDKDSLPLYPSIAASKLSKKKQKSGRKAKHGVRREEPRPPTVITPNIMTLVIKIRPSRLQNGFTFVNFFDKKSPILQAIQNLLPQKLYVKAMMGQFTNRRNGVNFSINFRHQRIVDLVAAGEPDMWVRDKEMVIRRRHKAAESLRKLEDLGGDVEKSCNRYYIQHSDLVEENDEFEFFDWDETEDDEFEFSQQTFTQAEVQAVPPAEEAQEEVQLEVQDESVPVPGSGWIEEVETQDEVVSETQVEEAQEEEAQVEEAQVEEAQEEESQEEESQEELQPEGQDEPVPAPGNDWIEEIEAQGGVVTETQPEQAQEE</sequence>
<evidence type="ECO:0000313" key="2">
    <source>
        <dbReference type="EMBL" id="CAH0053291.1"/>
    </source>
</evidence>
<feature type="region of interest" description="Disordered" evidence="1">
    <location>
        <begin position="1"/>
        <end position="20"/>
    </location>
</feature>
<feature type="compositionally biased region" description="Basic residues" evidence="1">
    <location>
        <begin position="366"/>
        <end position="381"/>
    </location>
</feature>
<protein>
    <submittedName>
        <fullName evidence="2">Uncharacterized protein</fullName>
    </submittedName>
</protein>
<dbReference type="AlphaFoldDB" id="A0A9N9ZD09"/>
<feature type="region of interest" description="Disordered" evidence="1">
    <location>
        <begin position="564"/>
        <end position="664"/>
    </location>
</feature>
<reference evidence="2" key="1">
    <citation type="submission" date="2021-10" db="EMBL/GenBank/DDBJ databases">
        <authorList>
            <person name="Piombo E."/>
        </authorList>
    </citation>
    <scope>NUCLEOTIDE SEQUENCE</scope>
</reference>
<feature type="region of interest" description="Disordered" evidence="1">
    <location>
        <begin position="365"/>
        <end position="389"/>
    </location>
</feature>
<proteinExistence type="predicted"/>
<organism evidence="2 3">
    <name type="scientific">Clonostachys solani</name>
    <dbReference type="NCBI Taxonomy" id="160281"/>
    <lineage>
        <taxon>Eukaryota</taxon>
        <taxon>Fungi</taxon>
        <taxon>Dikarya</taxon>
        <taxon>Ascomycota</taxon>
        <taxon>Pezizomycotina</taxon>
        <taxon>Sordariomycetes</taxon>
        <taxon>Hypocreomycetidae</taxon>
        <taxon>Hypocreales</taxon>
        <taxon>Bionectriaceae</taxon>
        <taxon>Clonostachys</taxon>
    </lineage>
</organism>
<evidence type="ECO:0000313" key="3">
    <source>
        <dbReference type="Proteomes" id="UP000775872"/>
    </source>
</evidence>
<comment type="caution">
    <text evidence="2">The sequence shown here is derived from an EMBL/GenBank/DDBJ whole genome shotgun (WGS) entry which is preliminary data.</text>
</comment>
<accession>A0A9N9ZD09</accession>
<dbReference type="OrthoDB" id="5413827at2759"/>
<name>A0A9N9ZD09_9HYPO</name>
<feature type="region of interest" description="Disordered" evidence="1">
    <location>
        <begin position="267"/>
        <end position="301"/>
    </location>
</feature>
<gene>
    <name evidence="2" type="ORF">CSOL1703_00005162</name>
</gene>